<evidence type="ECO:0000256" key="5">
    <source>
        <dbReference type="ARBA" id="ARBA00022553"/>
    </source>
</evidence>
<keyword evidence="11 12" id="KW-0472">Membrane</keyword>
<evidence type="ECO:0000256" key="2">
    <source>
        <dbReference type="ARBA" id="ARBA00004236"/>
    </source>
</evidence>
<keyword evidence="8" id="KW-0418">Kinase</keyword>
<dbReference type="PRINTS" id="PR00344">
    <property type="entry name" value="BCTRLSENSOR"/>
</dbReference>
<dbReference type="SUPFAM" id="SSF47384">
    <property type="entry name" value="Homodimeric domain of signal transducing histidine kinase"/>
    <property type="match status" value="1"/>
</dbReference>
<dbReference type="GO" id="GO:0005524">
    <property type="term" value="F:ATP binding"/>
    <property type="evidence" value="ECO:0007669"/>
    <property type="project" value="UniProtKB-KW"/>
</dbReference>
<dbReference type="Gene3D" id="3.30.450.20">
    <property type="entry name" value="PAS domain"/>
    <property type="match status" value="2"/>
</dbReference>
<dbReference type="InterPro" id="IPR003661">
    <property type="entry name" value="HisK_dim/P_dom"/>
</dbReference>
<evidence type="ECO:0000313" key="16">
    <source>
        <dbReference type="Proteomes" id="UP000014113"/>
    </source>
</evidence>
<dbReference type="SUPFAM" id="SSF55874">
    <property type="entry name" value="ATPase domain of HSP90 chaperone/DNA topoisomerase II/histidine kinase"/>
    <property type="match status" value="1"/>
</dbReference>
<evidence type="ECO:0000256" key="4">
    <source>
        <dbReference type="ARBA" id="ARBA00022475"/>
    </source>
</evidence>
<keyword evidence="4" id="KW-1003">Cell membrane</keyword>
<proteinExistence type="predicted"/>
<evidence type="ECO:0000259" key="14">
    <source>
        <dbReference type="PROSITE" id="PS50112"/>
    </source>
</evidence>
<feature type="transmembrane region" description="Helical" evidence="12">
    <location>
        <begin position="9"/>
        <end position="31"/>
    </location>
</feature>
<dbReference type="AlphaFoldDB" id="S1NK02"/>
<keyword evidence="16" id="KW-1185">Reference proteome</keyword>
<dbReference type="Proteomes" id="UP000014113">
    <property type="component" value="Unassembled WGS sequence"/>
</dbReference>
<dbReference type="GO" id="GO:0000155">
    <property type="term" value="F:phosphorelay sensor kinase activity"/>
    <property type="evidence" value="ECO:0007669"/>
    <property type="project" value="InterPro"/>
</dbReference>
<comment type="subcellular location">
    <subcellularLocation>
        <location evidence="2">Cell membrane</location>
    </subcellularLocation>
</comment>
<evidence type="ECO:0000256" key="3">
    <source>
        <dbReference type="ARBA" id="ARBA00012438"/>
    </source>
</evidence>
<keyword evidence="12" id="KW-0812">Transmembrane</keyword>
<keyword evidence="7" id="KW-0547">Nucleotide-binding</keyword>
<dbReference type="SMART" id="SM00091">
    <property type="entry name" value="PAS"/>
    <property type="match status" value="1"/>
</dbReference>
<evidence type="ECO:0000256" key="12">
    <source>
        <dbReference type="SAM" id="Phobius"/>
    </source>
</evidence>
<evidence type="ECO:0000256" key="7">
    <source>
        <dbReference type="ARBA" id="ARBA00022741"/>
    </source>
</evidence>
<dbReference type="InterPro" id="IPR036097">
    <property type="entry name" value="HisK_dim/P_sf"/>
</dbReference>
<evidence type="ECO:0000256" key="11">
    <source>
        <dbReference type="ARBA" id="ARBA00023136"/>
    </source>
</evidence>
<dbReference type="InterPro" id="IPR036890">
    <property type="entry name" value="HATPase_C_sf"/>
</dbReference>
<feature type="transmembrane region" description="Helical" evidence="12">
    <location>
        <begin position="167"/>
        <end position="186"/>
    </location>
</feature>
<feature type="domain" description="PAS" evidence="14">
    <location>
        <begin position="243"/>
        <end position="280"/>
    </location>
</feature>
<dbReference type="Gene3D" id="1.10.287.130">
    <property type="match status" value="1"/>
</dbReference>
<dbReference type="Pfam" id="PF02518">
    <property type="entry name" value="HATPase_c"/>
    <property type="match status" value="1"/>
</dbReference>
<keyword evidence="5" id="KW-0597">Phosphoprotein</keyword>
<keyword evidence="6" id="KW-0808">Transferase</keyword>
<dbReference type="FunFam" id="1.10.287.130:FF:000008">
    <property type="entry name" value="Two-component sensor histidine kinase"/>
    <property type="match status" value="1"/>
</dbReference>
<keyword evidence="10" id="KW-0902">Two-component regulatory system</keyword>
<dbReference type="InterPro" id="IPR050351">
    <property type="entry name" value="BphY/WalK/GraS-like"/>
</dbReference>
<name>S1NK02_9ENTE</name>
<dbReference type="STRING" id="1121865.OMW_01078"/>
<dbReference type="EMBL" id="ASWJ01000008">
    <property type="protein sequence ID" value="EOW80521.1"/>
    <property type="molecule type" value="Genomic_DNA"/>
</dbReference>
<dbReference type="PROSITE" id="PS50112">
    <property type="entry name" value="PAS"/>
    <property type="match status" value="1"/>
</dbReference>
<dbReference type="RefSeq" id="WP_016183220.1">
    <property type="nucleotide sequence ID" value="NZ_JXKI01000001.1"/>
</dbReference>
<reference evidence="15 16" key="1">
    <citation type="submission" date="2013-03" db="EMBL/GenBank/DDBJ databases">
        <title>The Genome Sequence of Enterococcus columbae ATCC_51263 (PacBio/Illumina hybrid assembly).</title>
        <authorList>
            <consortium name="The Broad Institute Genomics Platform"/>
            <consortium name="The Broad Institute Genome Sequencing Center for Infectious Disease"/>
            <person name="Earl A."/>
            <person name="Russ C."/>
            <person name="Gilmore M."/>
            <person name="Surin D."/>
            <person name="Walker B."/>
            <person name="Young S."/>
            <person name="Zeng Q."/>
            <person name="Gargeya S."/>
            <person name="Fitzgerald M."/>
            <person name="Haas B."/>
            <person name="Abouelleil A."/>
            <person name="Allen A.W."/>
            <person name="Alvarado L."/>
            <person name="Arachchi H.M."/>
            <person name="Berlin A.M."/>
            <person name="Chapman S.B."/>
            <person name="Gainer-Dewar J."/>
            <person name="Goldberg J."/>
            <person name="Griggs A."/>
            <person name="Gujja S."/>
            <person name="Hansen M."/>
            <person name="Howarth C."/>
            <person name="Imamovic A."/>
            <person name="Ireland A."/>
            <person name="Larimer J."/>
            <person name="McCowan C."/>
            <person name="Murphy C."/>
            <person name="Pearson M."/>
            <person name="Poon T.W."/>
            <person name="Priest M."/>
            <person name="Roberts A."/>
            <person name="Saif S."/>
            <person name="Shea T."/>
            <person name="Sisk P."/>
            <person name="Sykes S."/>
            <person name="Wortman J."/>
            <person name="Nusbaum C."/>
            <person name="Birren B."/>
        </authorList>
    </citation>
    <scope>NUCLEOTIDE SEQUENCE [LARGE SCALE GENOMIC DNA]</scope>
    <source>
        <strain evidence="15 16">ATCC 51263</strain>
    </source>
</reference>
<dbReference type="CDD" id="cd00130">
    <property type="entry name" value="PAS"/>
    <property type="match status" value="1"/>
</dbReference>
<comment type="catalytic activity">
    <reaction evidence="1">
        <text>ATP + protein L-histidine = ADP + protein N-phospho-L-histidine.</text>
        <dbReference type="EC" id="2.7.13.3"/>
    </reaction>
</comment>
<dbReference type="InterPro" id="IPR035965">
    <property type="entry name" value="PAS-like_dom_sf"/>
</dbReference>
<gene>
    <name evidence="15" type="ORF">I568_01698</name>
</gene>
<dbReference type="InterPro" id="IPR005467">
    <property type="entry name" value="His_kinase_dom"/>
</dbReference>
<protein>
    <recommendedName>
        <fullName evidence="3">histidine kinase</fullName>
        <ecNumber evidence="3">2.7.13.3</ecNumber>
    </recommendedName>
</protein>
<accession>S1NK02</accession>
<evidence type="ECO:0000256" key="6">
    <source>
        <dbReference type="ARBA" id="ARBA00022679"/>
    </source>
</evidence>
<dbReference type="GO" id="GO:0016036">
    <property type="term" value="P:cellular response to phosphate starvation"/>
    <property type="evidence" value="ECO:0007669"/>
    <property type="project" value="TreeGrafter"/>
</dbReference>
<feature type="domain" description="Histidine kinase" evidence="13">
    <location>
        <begin position="362"/>
        <end position="578"/>
    </location>
</feature>
<dbReference type="SMART" id="SM00387">
    <property type="entry name" value="HATPase_c"/>
    <property type="match status" value="1"/>
</dbReference>
<evidence type="ECO:0000313" key="15">
    <source>
        <dbReference type="EMBL" id="EOW80521.1"/>
    </source>
</evidence>
<keyword evidence="9" id="KW-0067">ATP-binding</keyword>
<evidence type="ECO:0000259" key="13">
    <source>
        <dbReference type="PROSITE" id="PS50109"/>
    </source>
</evidence>
<sequence>MKKIKEHEFILWAIGLLALYLLSWQVISYFYNQQVTLQQANYLKQQAQTLIRIADGQKEQLIALSDDYVQSANERITLIDAKNGKIIYDTFNEQLINDLRTTRPEVKAIMDGNTTAQAIRYSQTLKKELIYVTVPIKENQQLSMILRIAEPTSLFIQQAKGMKHSIFLVYLIMYGLITLFLLRIILKRNQPIQTILPILRKMTKQPNQTELILTDSKYGSELYQLINQLNETLRDTYQAYTDTEEQFQALLKELTIGIFMIQADGNLRLMNHAMCEQLGLVPPIKENQAFAKVINDPQLIQMIYQVHQTQGFIHQEITTAQTKRRLDISVRFFTEDHQILGVSYDLTKIRHLETMQKDFVSNVSHELKTPVTSLIGFTETLLDGAKDDPELTEQFLQIMQKDALRLQALIQEIIQLSKTNELFAYESQEVDLSLLCQQILTNYQESIQNKHLQIDFVAQSNLKVLTKKELLQPICKNLIENAIQYAPLNSQIQIQWCLQENHYQFIVKDNGLGIDPKEHERIFERFYRVDKARARHSGGTGLGLAIVKDYTEKLGGTVAIKSQLGKGATFIITIPYLKR</sequence>
<dbReference type="CDD" id="cd00075">
    <property type="entry name" value="HATPase"/>
    <property type="match status" value="1"/>
</dbReference>
<dbReference type="Pfam" id="PF00512">
    <property type="entry name" value="HisKA"/>
    <property type="match status" value="1"/>
</dbReference>
<dbReference type="PANTHER" id="PTHR45453">
    <property type="entry name" value="PHOSPHATE REGULON SENSOR PROTEIN PHOR"/>
    <property type="match status" value="1"/>
</dbReference>
<dbReference type="PATRIC" id="fig|1121865.3.peg.1047"/>
<dbReference type="FunFam" id="3.30.565.10:FF:000023">
    <property type="entry name" value="PAS domain-containing sensor histidine kinase"/>
    <property type="match status" value="1"/>
</dbReference>
<dbReference type="SUPFAM" id="SSF55785">
    <property type="entry name" value="PYP-like sensor domain (PAS domain)"/>
    <property type="match status" value="1"/>
</dbReference>
<dbReference type="GO" id="GO:0005886">
    <property type="term" value="C:plasma membrane"/>
    <property type="evidence" value="ECO:0007669"/>
    <property type="project" value="UniProtKB-SubCell"/>
</dbReference>
<dbReference type="PANTHER" id="PTHR45453:SF1">
    <property type="entry name" value="PHOSPHATE REGULON SENSOR PROTEIN PHOR"/>
    <property type="match status" value="1"/>
</dbReference>
<evidence type="ECO:0000256" key="8">
    <source>
        <dbReference type="ARBA" id="ARBA00022777"/>
    </source>
</evidence>
<dbReference type="eggNOG" id="COG5002">
    <property type="taxonomic scope" value="Bacteria"/>
</dbReference>
<organism evidence="15 16">
    <name type="scientific">Enterococcus columbae DSM 7374 = ATCC 51263</name>
    <dbReference type="NCBI Taxonomy" id="1121865"/>
    <lineage>
        <taxon>Bacteria</taxon>
        <taxon>Bacillati</taxon>
        <taxon>Bacillota</taxon>
        <taxon>Bacilli</taxon>
        <taxon>Lactobacillales</taxon>
        <taxon>Enterococcaceae</taxon>
        <taxon>Enterococcus</taxon>
    </lineage>
</organism>
<dbReference type="OrthoDB" id="9813151at2"/>
<keyword evidence="12" id="KW-1133">Transmembrane helix</keyword>
<comment type="caution">
    <text evidence="15">The sequence shown here is derived from an EMBL/GenBank/DDBJ whole genome shotgun (WGS) entry which is preliminary data.</text>
</comment>
<dbReference type="CDD" id="cd00082">
    <property type="entry name" value="HisKA"/>
    <property type="match status" value="1"/>
</dbReference>
<dbReference type="InterPro" id="IPR000014">
    <property type="entry name" value="PAS"/>
</dbReference>
<dbReference type="InterPro" id="IPR004358">
    <property type="entry name" value="Sig_transdc_His_kin-like_C"/>
</dbReference>
<evidence type="ECO:0000256" key="9">
    <source>
        <dbReference type="ARBA" id="ARBA00022840"/>
    </source>
</evidence>
<dbReference type="Gene3D" id="3.30.565.10">
    <property type="entry name" value="Histidine kinase-like ATPase, C-terminal domain"/>
    <property type="match status" value="1"/>
</dbReference>
<evidence type="ECO:0000256" key="10">
    <source>
        <dbReference type="ARBA" id="ARBA00023012"/>
    </source>
</evidence>
<evidence type="ECO:0000256" key="1">
    <source>
        <dbReference type="ARBA" id="ARBA00000085"/>
    </source>
</evidence>
<dbReference type="InterPro" id="IPR003594">
    <property type="entry name" value="HATPase_dom"/>
</dbReference>
<dbReference type="PROSITE" id="PS50109">
    <property type="entry name" value="HIS_KIN"/>
    <property type="match status" value="1"/>
</dbReference>
<dbReference type="GO" id="GO:0004721">
    <property type="term" value="F:phosphoprotein phosphatase activity"/>
    <property type="evidence" value="ECO:0007669"/>
    <property type="project" value="TreeGrafter"/>
</dbReference>
<dbReference type="EC" id="2.7.13.3" evidence="3"/>
<dbReference type="SMART" id="SM00388">
    <property type="entry name" value="HisKA"/>
    <property type="match status" value="1"/>
</dbReference>